<comment type="caution">
    <text evidence="1">The sequence shown here is derived from an EMBL/GenBank/DDBJ whole genome shotgun (WGS) entry which is preliminary data.</text>
</comment>
<organism evidence="1 2">
    <name type="scientific">Lithocarpus litseifolius</name>
    <dbReference type="NCBI Taxonomy" id="425828"/>
    <lineage>
        <taxon>Eukaryota</taxon>
        <taxon>Viridiplantae</taxon>
        <taxon>Streptophyta</taxon>
        <taxon>Embryophyta</taxon>
        <taxon>Tracheophyta</taxon>
        <taxon>Spermatophyta</taxon>
        <taxon>Magnoliopsida</taxon>
        <taxon>eudicotyledons</taxon>
        <taxon>Gunneridae</taxon>
        <taxon>Pentapetalae</taxon>
        <taxon>rosids</taxon>
        <taxon>fabids</taxon>
        <taxon>Fagales</taxon>
        <taxon>Fagaceae</taxon>
        <taxon>Lithocarpus</taxon>
    </lineage>
</organism>
<proteinExistence type="predicted"/>
<dbReference type="PANTHER" id="PTHR36350">
    <property type="entry name" value="TRANSMEMBRANE PROTEIN"/>
    <property type="match status" value="1"/>
</dbReference>
<evidence type="ECO:0000313" key="1">
    <source>
        <dbReference type="EMBL" id="KAL0011657.1"/>
    </source>
</evidence>
<reference evidence="1 2" key="1">
    <citation type="submission" date="2024-01" db="EMBL/GenBank/DDBJ databases">
        <title>A telomere-to-telomere, gap-free genome of sweet tea (Lithocarpus litseifolius).</title>
        <authorList>
            <person name="Zhou J."/>
        </authorList>
    </citation>
    <scope>NUCLEOTIDE SEQUENCE [LARGE SCALE GENOMIC DNA]</scope>
    <source>
        <strain evidence="1">Zhou-2022a</strain>
        <tissue evidence="1">Leaf</tissue>
    </source>
</reference>
<protein>
    <submittedName>
        <fullName evidence="1">Uncharacterized protein</fullName>
    </submittedName>
</protein>
<gene>
    <name evidence="1" type="ORF">SO802_006765</name>
</gene>
<sequence length="564" mass="62409">MESTLFLRYNPLPSMPLRISSPLSAKRLTNPNFSSNHSSLSLPNSSYQRPLRHAFSPVVCAINRFPEPSTNEEAGGENKIVRGAVGVSLVLACVLGVISRGCTMNPKANAIASTLLNQRRTSSFQKPISYPAGGKVPLQSLFDTTVYVSSRLAEPSKFRPWSTIKRPSAKDVKAIQTEAMQLIKSGKGDQIVKEFREAYKAVQGDPEPEFNVEMALVEVLMCLGKYEEALKCNCLMSPNLQADGRVPLYKAIIYTMLDNKVSAKHWWREYIRTVDGGIPNPDFPTHTVPSSMESTLFLRNGPLPSVPLRISSPLSATRLTKPNFSSNHSSLSLPNSSYRRPLRHAFSPIVCAVNKFPTPSTNDESDNKIVRGTVGVSLLLVCALGIISCRMSPMANAATLMNQRKSPIVPTSDFYPAGGRPAMKSFLDTSAYLASRLTESKKTKLFAAKRPSAQDVQALKDEAVELMKSKKADEIVKELQEAYKFFKNDPEPAFYVEMTLVEVLIYLGKYEEALECKCLKKPAIKADARVPLYKAIIYTMMNEKESARECWTVFIKATEEGLPG</sequence>
<dbReference type="Proteomes" id="UP001459277">
    <property type="component" value="Unassembled WGS sequence"/>
</dbReference>
<evidence type="ECO:0000313" key="2">
    <source>
        <dbReference type="Proteomes" id="UP001459277"/>
    </source>
</evidence>
<dbReference type="EMBL" id="JAZDWU010000002">
    <property type="protein sequence ID" value="KAL0011657.1"/>
    <property type="molecule type" value="Genomic_DNA"/>
</dbReference>
<keyword evidence="2" id="KW-1185">Reference proteome</keyword>
<dbReference type="Gene3D" id="1.25.40.10">
    <property type="entry name" value="Tetratricopeptide repeat domain"/>
    <property type="match status" value="1"/>
</dbReference>
<dbReference type="PANTHER" id="PTHR36350:SF2">
    <property type="entry name" value="PROTEIN, PUTATIVE-RELATED"/>
    <property type="match status" value="1"/>
</dbReference>
<dbReference type="InterPro" id="IPR011990">
    <property type="entry name" value="TPR-like_helical_dom_sf"/>
</dbReference>
<name>A0AAW2DPE4_9ROSI</name>
<dbReference type="AlphaFoldDB" id="A0AAW2DPE4"/>
<accession>A0AAW2DPE4</accession>